<dbReference type="Proteomes" id="UP000281955">
    <property type="component" value="Unassembled WGS sequence"/>
</dbReference>
<name>A0A420XMT8_9ACTN</name>
<organism evidence="1 2">
    <name type="scientific">Motilibacter peucedani</name>
    <dbReference type="NCBI Taxonomy" id="598650"/>
    <lineage>
        <taxon>Bacteria</taxon>
        <taxon>Bacillati</taxon>
        <taxon>Actinomycetota</taxon>
        <taxon>Actinomycetes</taxon>
        <taxon>Motilibacterales</taxon>
        <taxon>Motilibacteraceae</taxon>
        <taxon>Motilibacter</taxon>
    </lineage>
</organism>
<comment type="caution">
    <text evidence="1">The sequence shown here is derived from an EMBL/GenBank/DDBJ whole genome shotgun (WGS) entry which is preliminary data.</text>
</comment>
<sequence length="170" mass="17717">MTTRVYLPGTAATLAVLLAERRLGPAPLAARAVTRALREAWPEGDEEELEFSAGADAAYDSLELLAADPGVPRRVVLAADVDDSTVELDPERGLSAVVVTAEVRLAAVASVHADEAPAEERVRAALAALPAAAAGDEAAERVVDAVEDDDLLWWATQEVGDLLSELGLPG</sequence>
<protein>
    <submittedName>
        <fullName evidence="1">Uncharacterized protein</fullName>
    </submittedName>
</protein>
<proteinExistence type="predicted"/>
<dbReference type="RefSeq" id="WP_231121813.1">
    <property type="nucleotide sequence ID" value="NZ_RBWV01000013.1"/>
</dbReference>
<dbReference type="InterPro" id="IPR054206">
    <property type="entry name" value="DUF6912"/>
</dbReference>
<evidence type="ECO:0000313" key="1">
    <source>
        <dbReference type="EMBL" id="RKS72589.1"/>
    </source>
</evidence>
<reference evidence="1 2" key="1">
    <citation type="submission" date="2018-10" db="EMBL/GenBank/DDBJ databases">
        <title>Genomic Encyclopedia of Archaeal and Bacterial Type Strains, Phase II (KMG-II): from individual species to whole genera.</title>
        <authorList>
            <person name="Goeker M."/>
        </authorList>
    </citation>
    <scope>NUCLEOTIDE SEQUENCE [LARGE SCALE GENOMIC DNA]</scope>
    <source>
        <strain evidence="1 2">RP-AC37</strain>
    </source>
</reference>
<dbReference type="AlphaFoldDB" id="A0A420XMT8"/>
<keyword evidence="2" id="KW-1185">Reference proteome</keyword>
<dbReference type="EMBL" id="RBWV01000013">
    <property type="protein sequence ID" value="RKS72589.1"/>
    <property type="molecule type" value="Genomic_DNA"/>
</dbReference>
<accession>A0A420XMT8</accession>
<dbReference type="InParanoid" id="A0A420XMT8"/>
<evidence type="ECO:0000313" key="2">
    <source>
        <dbReference type="Proteomes" id="UP000281955"/>
    </source>
</evidence>
<dbReference type="Pfam" id="PF21853">
    <property type="entry name" value="DUF6912"/>
    <property type="match status" value="1"/>
</dbReference>
<gene>
    <name evidence="1" type="ORF">CLV35_2836</name>
</gene>